<keyword evidence="7" id="KW-1185">Reference proteome</keyword>
<dbReference type="GO" id="GO:0005777">
    <property type="term" value="C:peroxisome"/>
    <property type="evidence" value="ECO:0007669"/>
    <property type="project" value="UniProtKB-SubCell"/>
</dbReference>
<sequence>SNMAQFPTTYNKEDNTWRGMKRCSMYNQDISVGKIMFNVMRNWPKNVCQIMVEDSVTLTNAQALTWAIRIAQHLKKRGLNSKDIIGILGSNSTYMMPLGVACLMNATPFHAVNPMADKETVQYAFGITKPKIIFCDGLHYEKTVSATREWSPEIFTITNHTEAAPSIESLLEVTTTEKSYEPEPIENGDQTVAILCSSGTTGLPKAVCISNSNLLLVDMLTTSESVVYLASSLDWITGVWGFLLSTVSGCTRIISNKPFTPEYFVKLVQDYQIDYVILPPRHLASLITCPDATPEALSPIRMLSYGGGLVSLTTLQRAQQICTSAVFNSAYAMTEVGIITGNVGTTKNTAAGRLLPGIQIRILDDDGKRLGHNQVGEINVYTGQTWNGYYGNPVETERIQDSEGWFHTGDLGYFDDQNFLYIVDRKKEVLKYQGLHYWPTEIENAILSLPEVQDVCVVGIYDERHGDAAGALVVKRQGCEISEKAIIEHVAKTLSGVQRQLNAGVRFTKMLPANHNGKILRKAARDEFAAQLKY</sequence>
<dbReference type="GO" id="GO:0004467">
    <property type="term" value="F:long-chain fatty acid-CoA ligase activity"/>
    <property type="evidence" value="ECO:0007669"/>
    <property type="project" value="TreeGrafter"/>
</dbReference>
<evidence type="ECO:0000256" key="2">
    <source>
        <dbReference type="ARBA" id="ARBA00006432"/>
    </source>
</evidence>
<dbReference type="InterPro" id="IPR045851">
    <property type="entry name" value="AMP-bd_C_sf"/>
</dbReference>
<reference evidence="6" key="1">
    <citation type="journal article" date="2021" name="Mol. Ecol. Resour.">
        <title>Phylogenomic analyses of the genus Drosophila reveals genomic signals of climate adaptation.</title>
        <authorList>
            <person name="Li F."/>
            <person name="Rane R.V."/>
            <person name="Luria V."/>
            <person name="Xiong Z."/>
            <person name="Chen J."/>
            <person name="Li Z."/>
            <person name="Catullo R.A."/>
            <person name="Griffin P.C."/>
            <person name="Schiffer M."/>
            <person name="Pearce S."/>
            <person name="Lee S.F."/>
            <person name="McElroy K."/>
            <person name="Stocker A."/>
            <person name="Shirriffs J."/>
            <person name="Cockerell F."/>
            <person name="Coppin C."/>
            <person name="Sgro C.M."/>
            <person name="Karger A."/>
            <person name="Cain J.W."/>
            <person name="Weber J.A."/>
            <person name="Santpere G."/>
            <person name="Kirschner M.W."/>
            <person name="Hoffmann A.A."/>
            <person name="Oakeshott J.G."/>
            <person name="Zhang G."/>
        </authorList>
    </citation>
    <scope>NUCLEOTIDE SEQUENCE</scope>
    <source>
        <strain evidence="6">BGI-SZ-2011g</strain>
    </source>
</reference>
<dbReference type="FunFam" id="3.40.50.12780:FF:000025">
    <property type="entry name" value="luciferin 4-monooxygenase"/>
    <property type="match status" value="1"/>
</dbReference>
<keyword evidence="3" id="KW-0576">Peroxisome</keyword>
<dbReference type="AlphaFoldDB" id="A0AAD4K254"/>
<dbReference type="PROSITE" id="PS00455">
    <property type="entry name" value="AMP_BINDING"/>
    <property type="match status" value="1"/>
</dbReference>
<dbReference type="Gene3D" id="3.40.50.12780">
    <property type="entry name" value="N-terminal domain of ligase-like"/>
    <property type="match status" value="1"/>
</dbReference>
<dbReference type="InterPro" id="IPR020845">
    <property type="entry name" value="AMP-binding_CS"/>
</dbReference>
<dbReference type="GO" id="GO:0046949">
    <property type="term" value="P:fatty-acyl-CoA biosynthetic process"/>
    <property type="evidence" value="ECO:0007669"/>
    <property type="project" value="TreeGrafter"/>
</dbReference>
<comment type="caution">
    <text evidence="6">The sequence shown here is derived from an EMBL/GenBank/DDBJ whole genome shotgun (WGS) entry which is preliminary data.</text>
</comment>
<evidence type="ECO:0000313" key="7">
    <source>
        <dbReference type="Proteomes" id="UP001200034"/>
    </source>
</evidence>
<dbReference type="PANTHER" id="PTHR24096">
    <property type="entry name" value="LONG-CHAIN-FATTY-ACID--COA LIGASE"/>
    <property type="match status" value="1"/>
</dbReference>
<dbReference type="Gene3D" id="3.30.300.30">
    <property type="match status" value="1"/>
</dbReference>
<organism evidence="6 7">
    <name type="scientific">Drosophila rubida</name>
    <dbReference type="NCBI Taxonomy" id="30044"/>
    <lineage>
        <taxon>Eukaryota</taxon>
        <taxon>Metazoa</taxon>
        <taxon>Ecdysozoa</taxon>
        <taxon>Arthropoda</taxon>
        <taxon>Hexapoda</taxon>
        <taxon>Insecta</taxon>
        <taxon>Pterygota</taxon>
        <taxon>Neoptera</taxon>
        <taxon>Endopterygota</taxon>
        <taxon>Diptera</taxon>
        <taxon>Brachycera</taxon>
        <taxon>Muscomorpha</taxon>
        <taxon>Ephydroidea</taxon>
        <taxon>Drosophilidae</taxon>
        <taxon>Drosophila</taxon>
    </lineage>
</organism>
<evidence type="ECO:0000256" key="1">
    <source>
        <dbReference type="ARBA" id="ARBA00004275"/>
    </source>
</evidence>
<accession>A0AAD4K254</accession>
<feature type="domain" description="AMP-dependent synthetase/ligase" evidence="4">
    <location>
        <begin position="42"/>
        <end position="390"/>
    </location>
</feature>
<evidence type="ECO:0000259" key="5">
    <source>
        <dbReference type="Pfam" id="PF13193"/>
    </source>
</evidence>
<dbReference type="Pfam" id="PF13193">
    <property type="entry name" value="AMP-binding_C"/>
    <property type="match status" value="1"/>
</dbReference>
<evidence type="ECO:0000259" key="4">
    <source>
        <dbReference type="Pfam" id="PF00501"/>
    </source>
</evidence>
<dbReference type="EMBL" id="JAJJHW010002585">
    <property type="protein sequence ID" value="KAH8371851.1"/>
    <property type="molecule type" value="Genomic_DNA"/>
</dbReference>
<comment type="subcellular location">
    <subcellularLocation>
        <location evidence="1">Peroxisome</location>
    </subcellularLocation>
</comment>
<feature type="non-terminal residue" evidence="6">
    <location>
        <position position="534"/>
    </location>
</feature>
<evidence type="ECO:0000256" key="3">
    <source>
        <dbReference type="ARBA" id="ARBA00023140"/>
    </source>
</evidence>
<proteinExistence type="inferred from homology"/>
<dbReference type="Pfam" id="PF00501">
    <property type="entry name" value="AMP-binding"/>
    <property type="match status" value="1"/>
</dbReference>
<dbReference type="SUPFAM" id="SSF56801">
    <property type="entry name" value="Acetyl-CoA synthetase-like"/>
    <property type="match status" value="1"/>
</dbReference>
<name>A0AAD4K254_9MUSC</name>
<dbReference type="InterPro" id="IPR025110">
    <property type="entry name" value="AMP-bd_C"/>
</dbReference>
<dbReference type="CDD" id="cd05911">
    <property type="entry name" value="Firefly_Luc_like"/>
    <property type="match status" value="1"/>
</dbReference>
<dbReference type="FunFam" id="3.30.300.30:FF:000007">
    <property type="entry name" value="4-coumarate--CoA ligase 2"/>
    <property type="match status" value="1"/>
</dbReference>
<evidence type="ECO:0000313" key="6">
    <source>
        <dbReference type="EMBL" id="KAH8371851.1"/>
    </source>
</evidence>
<feature type="domain" description="AMP-binding enzyme C-terminal" evidence="5">
    <location>
        <begin position="441"/>
        <end position="518"/>
    </location>
</feature>
<gene>
    <name evidence="6" type="ORF">KR093_009085</name>
</gene>
<dbReference type="InterPro" id="IPR000873">
    <property type="entry name" value="AMP-dep_synth/lig_dom"/>
</dbReference>
<dbReference type="Proteomes" id="UP001200034">
    <property type="component" value="Unassembled WGS sequence"/>
</dbReference>
<dbReference type="InterPro" id="IPR042099">
    <property type="entry name" value="ANL_N_sf"/>
</dbReference>
<comment type="similarity">
    <text evidence="2">Belongs to the ATP-dependent AMP-binding enzyme family.</text>
</comment>
<protein>
    <submittedName>
        <fullName evidence="6">Uncharacterized protein</fullName>
    </submittedName>
</protein>
<dbReference type="PANTHER" id="PTHR24096:SF353">
    <property type="entry name" value="GH16244P-RELATED"/>
    <property type="match status" value="1"/>
</dbReference>